<dbReference type="PANTHER" id="PTHR30483:SF6">
    <property type="entry name" value="PERIPLASMIC BINDING PROTEIN OF ABC TRANSPORTER FOR NATURAL AMINO ACIDS"/>
    <property type="match status" value="1"/>
</dbReference>
<name>A0ABD4XUT5_STUST</name>
<comment type="caution">
    <text evidence="5">The sequence shown here is derived from an EMBL/GenBank/DDBJ whole genome shotgun (WGS) entry which is preliminary data.</text>
</comment>
<accession>A0ABD4XUT5</accession>
<dbReference type="CDD" id="cd19987">
    <property type="entry name" value="PBP1_SBP-like"/>
    <property type="match status" value="1"/>
</dbReference>
<dbReference type="Gene3D" id="3.40.50.2300">
    <property type="match status" value="2"/>
</dbReference>
<evidence type="ECO:0000259" key="4">
    <source>
        <dbReference type="Pfam" id="PF13458"/>
    </source>
</evidence>
<dbReference type="EMBL" id="JAOCDG010000001">
    <property type="protein sequence ID" value="MDH0686618.1"/>
    <property type="molecule type" value="Genomic_DNA"/>
</dbReference>
<dbReference type="AlphaFoldDB" id="A0ABD4XUT5"/>
<evidence type="ECO:0000256" key="1">
    <source>
        <dbReference type="ARBA" id="ARBA00010062"/>
    </source>
</evidence>
<dbReference type="SUPFAM" id="SSF53822">
    <property type="entry name" value="Periplasmic binding protein-like I"/>
    <property type="match status" value="1"/>
</dbReference>
<dbReference type="PANTHER" id="PTHR30483">
    <property type="entry name" value="LEUCINE-SPECIFIC-BINDING PROTEIN"/>
    <property type="match status" value="1"/>
</dbReference>
<protein>
    <submittedName>
        <fullName evidence="5">Substrate-binding protein</fullName>
    </submittedName>
</protein>
<feature type="domain" description="Leucine-binding protein" evidence="4">
    <location>
        <begin position="24"/>
        <end position="370"/>
    </location>
</feature>
<organism evidence="5 6">
    <name type="scientific">Stutzerimonas stutzeri</name>
    <name type="common">Pseudomonas stutzeri</name>
    <dbReference type="NCBI Taxonomy" id="316"/>
    <lineage>
        <taxon>Bacteria</taxon>
        <taxon>Pseudomonadati</taxon>
        <taxon>Pseudomonadota</taxon>
        <taxon>Gammaproteobacteria</taxon>
        <taxon>Pseudomonadales</taxon>
        <taxon>Pseudomonadaceae</taxon>
        <taxon>Stutzerimonas</taxon>
    </lineage>
</organism>
<feature type="chain" id="PRO_5044819469" evidence="3">
    <location>
        <begin position="22"/>
        <end position="413"/>
    </location>
</feature>
<evidence type="ECO:0000256" key="2">
    <source>
        <dbReference type="ARBA" id="ARBA00022729"/>
    </source>
</evidence>
<gene>
    <name evidence="5" type="ORF">N5D09_00775</name>
</gene>
<dbReference type="InterPro" id="IPR028082">
    <property type="entry name" value="Peripla_BP_I"/>
</dbReference>
<dbReference type="Proteomes" id="UP001161139">
    <property type="component" value="Unassembled WGS sequence"/>
</dbReference>
<evidence type="ECO:0000256" key="3">
    <source>
        <dbReference type="SAM" id="SignalP"/>
    </source>
</evidence>
<dbReference type="InterPro" id="IPR051010">
    <property type="entry name" value="BCAA_transport"/>
</dbReference>
<keyword evidence="2 3" id="KW-0732">Signal</keyword>
<dbReference type="InterPro" id="IPR028081">
    <property type="entry name" value="Leu-bd"/>
</dbReference>
<proteinExistence type="inferred from homology"/>
<evidence type="ECO:0000313" key="6">
    <source>
        <dbReference type="Proteomes" id="UP001161139"/>
    </source>
</evidence>
<sequence>MFHPILLFTLLLLLPLASANAAQPIRLGLNYPSTGNYKSEGLELSRGALLAVDEINGRGGVLGRPLQLVSLNSAARAEKAEANIDRFASQGTVMVFGGANSEEALAAGQRARQLGLLYFPTLGYANEITGRDGHRHLFRESNSAWMSARVLGEYLSWHMPNRRYYYISLDDAWGRSMEQALREATKSRDRARHGYSKIAERGARRGDYLAALQKAAASDADVLVIVLLGQDLVQTMRLAQTLELGKRMQIIVPNLTQSIVEQAGPLVMENVIGTEAWTWRVPKLADSVEGQTFVDRFIAQHQAYPGSTAASAYGIVRQWAAAAQRAGSLDSEAVIAALEGHRYRLLKDEQYWRDFDHQNVQSIYAVRVRNRNEIMQDRFKQDYFTIIHRMDGEEAAPSLDDWQQERGDQLQLQ</sequence>
<comment type="similarity">
    <text evidence="1">Belongs to the leucine-binding protein family.</text>
</comment>
<feature type="signal peptide" evidence="3">
    <location>
        <begin position="1"/>
        <end position="21"/>
    </location>
</feature>
<reference evidence="5" key="1">
    <citation type="submission" date="2022-09" db="EMBL/GenBank/DDBJ databases">
        <title>Intensive care unit water sources are persistently colonized with multi-drug resistant bacteria and are the site of extensive horizontal gene transfer of antibiotic resistance genes.</title>
        <authorList>
            <person name="Diorio-Toth L."/>
        </authorList>
    </citation>
    <scope>NUCLEOTIDE SEQUENCE</scope>
    <source>
        <strain evidence="5">GD03864</strain>
    </source>
</reference>
<dbReference type="RefSeq" id="WP_151320699.1">
    <property type="nucleotide sequence ID" value="NZ_JAOCDG010000001.1"/>
</dbReference>
<dbReference type="Pfam" id="PF13458">
    <property type="entry name" value="Peripla_BP_6"/>
    <property type="match status" value="1"/>
</dbReference>
<evidence type="ECO:0000313" key="5">
    <source>
        <dbReference type="EMBL" id="MDH0686618.1"/>
    </source>
</evidence>